<dbReference type="OrthoDB" id="7351393at2"/>
<accession>A0A5C6U834</accession>
<dbReference type="Gene3D" id="3.40.1230.10">
    <property type="entry name" value="MTH938-like"/>
    <property type="match status" value="1"/>
</dbReference>
<name>A0A5C6U834_9SPHN</name>
<protein>
    <recommendedName>
        <fullName evidence="3">Xcc1710-like domain-containing protein</fullName>
    </recommendedName>
</protein>
<sequence length="130" mass="14001">MTIALRRDEAGSGPIVERIEGGGFRTQEHYFADGVMLTPRRAETWAGTHDAAMLDRAAIGQLLAIWGEGLPEFIVLGTGSTQIFPSGALRRALESEGIGLEIMDSRAAARAWSVLRAEDREIAALLLPLA</sequence>
<dbReference type="Proteomes" id="UP000321129">
    <property type="component" value="Unassembled WGS sequence"/>
</dbReference>
<dbReference type="AlphaFoldDB" id="A0A5C6U834"/>
<dbReference type="EMBL" id="VOPY01000002">
    <property type="protein sequence ID" value="TXC68969.1"/>
    <property type="molecule type" value="Genomic_DNA"/>
</dbReference>
<comment type="caution">
    <text evidence="1">The sequence shown here is derived from an EMBL/GenBank/DDBJ whole genome shotgun (WGS) entry which is preliminary data.</text>
</comment>
<keyword evidence="2" id="KW-1185">Reference proteome</keyword>
<reference evidence="1 2" key="1">
    <citation type="submission" date="2019-08" db="EMBL/GenBank/DDBJ databases">
        <title>Sphingorhabdus soil sp. nov., isolated from arctic soil.</title>
        <authorList>
            <person name="Liu Y."/>
        </authorList>
    </citation>
    <scope>NUCLEOTIDE SEQUENCE [LARGE SCALE GENOMIC DNA]</scope>
    <source>
        <strain evidence="1 2">D-2Q-5-6</strain>
    </source>
</reference>
<evidence type="ECO:0000313" key="1">
    <source>
        <dbReference type="EMBL" id="TXC68969.1"/>
    </source>
</evidence>
<dbReference type="InterPro" id="IPR036748">
    <property type="entry name" value="MTH938-like_sf"/>
</dbReference>
<dbReference type="PANTHER" id="PTHR21192:SF2">
    <property type="entry name" value="NADH DEHYDROGENASE [UBIQUINONE] 1 ALPHA SUBCOMPLEX ASSEMBLY FACTOR 3"/>
    <property type="match status" value="1"/>
</dbReference>
<dbReference type="Pfam" id="PF04430">
    <property type="entry name" value="DUF498"/>
    <property type="match status" value="1"/>
</dbReference>
<dbReference type="SUPFAM" id="SSF64076">
    <property type="entry name" value="MTH938-like"/>
    <property type="match status" value="1"/>
</dbReference>
<evidence type="ECO:0008006" key="3">
    <source>
        <dbReference type="Google" id="ProtNLM"/>
    </source>
</evidence>
<dbReference type="InterPro" id="IPR007523">
    <property type="entry name" value="NDUFAF3/AAMDC"/>
</dbReference>
<dbReference type="PANTHER" id="PTHR21192">
    <property type="entry name" value="NUCLEAR PROTEIN E3-3"/>
    <property type="match status" value="1"/>
</dbReference>
<dbReference type="RefSeq" id="WP_147122923.1">
    <property type="nucleotide sequence ID" value="NZ_VOPY01000002.1"/>
</dbReference>
<gene>
    <name evidence="1" type="ORF">FSZ31_08455</name>
</gene>
<proteinExistence type="predicted"/>
<organism evidence="1 2">
    <name type="scientific">Flavisphingopyxis soli</name>
    <dbReference type="NCBI Taxonomy" id="2601267"/>
    <lineage>
        <taxon>Bacteria</taxon>
        <taxon>Pseudomonadati</taxon>
        <taxon>Pseudomonadota</taxon>
        <taxon>Alphaproteobacteria</taxon>
        <taxon>Sphingomonadales</taxon>
        <taxon>Sphingopyxidaceae</taxon>
        <taxon>Flavisphingopyxis</taxon>
    </lineage>
</organism>
<evidence type="ECO:0000313" key="2">
    <source>
        <dbReference type="Proteomes" id="UP000321129"/>
    </source>
</evidence>